<evidence type="ECO:0000256" key="5">
    <source>
        <dbReference type="ARBA" id="ARBA00022484"/>
    </source>
</evidence>
<evidence type="ECO:0000313" key="29">
    <source>
        <dbReference type="EMBL" id="AIL31438.1"/>
    </source>
</evidence>
<dbReference type="Pfam" id="PF14314">
    <property type="entry name" value="Methyltrans_Mon_2nd"/>
    <property type="match status" value="1"/>
</dbReference>
<accession>A0A0C4ME19</accession>
<dbReference type="EC" id="2.7.7.48" evidence="3"/>
<dbReference type="KEGG" id="vg:26122681"/>
<evidence type="ECO:0000256" key="21">
    <source>
        <dbReference type="ARBA" id="ARBA00026099"/>
    </source>
</evidence>
<evidence type="ECO:0000256" key="9">
    <source>
        <dbReference type="ARBA" id="ARBA00022691"/>
    </source>
</evidence>
<evidence type="ECO:0000256" key="13">
    <source>
        <dbReference type="ARBA" id="ARBA00022840"/>
    </source>
</evidence>
<keyword evidence="16" id="KW-0506">mRNA capping</keyword>
<keyword evidence="7" id="KW-0507">mRNA processing</keyword>
<evidence type="ECO:0000256" key="11">
    <source>
        <dbReference type="ARBA" id="ARBA00022741"/>
    </source>
</evidence>
<comment type="catalytic activity">
    <reaction evidence="20">
        <text>a 5'-end (5'-triphosphoguanosine)-(2'-O-methyladenylyl)-adenylyl-cytidylyl-adenosine in mRNA + S-adenosyl-L-methionine = a 5'-end (N(7)-methyl 5'-triphosphoguanosine)-(2'-O-methyladenylyl)-adenylyl-cytidylyl-adenosine in mRNA + S-adenosyl-L-homocysteine</text>
        <dbReference type="Rhea" id="RHEA:65440"/>
        <dbReference type="Rhea" id="RHEA-COMP:16798"/>
        <dbReference type="Rhea" id="RHEA-COMP:16801"/>
        <dbReference type="ChEBI" id="CHEBI:57856"/>
        <dbReference type="ChEBI" id="CHEBI:59789"/>
        <dbReference type="ChEBI" id="CHEBI:156482"/>
        <dbReference type="ChEBI" id="CHEBI:156483"/>
    </reaction>
</comment>
<proteinExistence type="predicted"/>
<comment type="subcellular location">
    <subcellularLocation>
        <location evidence="1">Host cytoplasm</location>
    </subcellularLocation>
    <subcellularLocation>
        <location evidence="2">Virion</location>
    </subcellularLocation>
</comment>
<dbReference type="Proteomes" id="UP000145486">
    <property type="component" value="Segment"/>
</dbReference>
<dbReference type="PROSITE" id="PS50526">
    <property type="entry name" value="RDRP_SSRNA_NEG_NONSEG"/>
    <property type="match status" value="1"/>
</dbReference>
<keyword evidence="5" id="KW-0696">RNA-directed RNA polymerase</keyword>
<evidence type="ECO:0000256" key="19">
    <source>
        <dbReference type="ARBA" id="ARBA00024494"/>
    </source>
</evidence>
<evidence type="ECO:0000256" key="17">
    <source>
        <dbReference type="ARBA" id="ARBA00023200"/>
    </source>
</evidence>
<dbReference type="NCBIfam" id="TIGR04198">
    <property type="entry name" value="paramyx_RNAcap"/>
    <property type="match status" value="1"/>
</dbReference>
<dbReference type="GO" id="GO:0016787">
    <property type="term" value="F:hydrolase activity"/>
    <property type="evidence" value="ECO:0007669"/>
    <property type="project" value="UniProtKB-KW"/>
</dbReference>
<dbReference type="Pfam" id="PF14318">
    <property type="entry name" value="Mononeg_mRNAcap"/>
    <property type="match status" value="1"/>
</dbReference>
<dbReference type="GO" id="GO:0030430">
    <property type="term" value="C:host cell cytoplasm"/>
    <property type="evidence" value="ECO:0007669"/>
    <property type="project" value="UniProtKB-SubCell"/>
</dbReference>
<keyword evidence="9" id="KW-0949">S-adenosyl-L-methionine</keyword>
<keyword evidence="8" id="KW-0808">Transferase</keyword>
<keyword evidence="13" id="KW-0067">ATP-binding</keyword>
<keyword evidence="18" id="KW-0511">Multifunctional enzyme</keyword>
<dbReference type="InterPro" id="IPR039530">
    <property type="entry name" value="L_methyltransferase_rhabdo"/>
</dbReference>
<evidence type="ECO:0000256" key="3">
    <source>
        <dbReference type="ARBA" id="ARBA00012494"/>
    </source>
</evidence>
<keyword evidence="11" id="KW-0547">Nucleotide-binding</keyword>
<comment type="catalytic activity">
    <reaction evidence="25">
        <text>a 5'-end (5'-triphosphoguanosine)-adenylyl-adenylyl-cytidylyl-adenosine in mRNA + 2 S-adenosyl-L-methionine = a 5'-end (N(7)-methyl 5'-triphosphoguanosine)-(2'-O-methyladenylyl)-adenylyl-cytidylyl-adenosine in mRNA + 2 S-adenosyl-L-homocysteine + H(+)</text>
        <dbReference type="Rhea" id="RHEA:65376"/>
        <dbReference type="Rhea" id="RHEA-COMP:16797"/>
        <dbReference type="Rhea" id="RHEA-COMP:16798"/>
        <dbReference type="ChEBI" id="CHEBI:15378"/>
        <dbReference type="ChEBI" id="CHEBI:57856"/>
        <dbReference type="ChEBI" id="CHEBI:59789"/>
        <dbReference type="ChEBI" id="CHEBI:156483"/>
        <dbReference type="ChEBI" id="CHEBI:156484"/>
        <dbReference type="EC" id="2.1.1.375"/>
    </reaction>
</comment>
<dbReference type="InterPro" id="IPR048398">
    <property type="entry name" value="Methyltrans_Mon_C"/>
</dbReference>
<name>A0A0C4ME19_9RHAB</name>
<keyword evidence="17" id="KW-1035">Host cytoplasm</keyword>
<dbReference type="RefSeq" id="YP_009177014.1">
    <property type="nucleotide sequence ID" value="NC_028236.1"/>
</dbReference>
<feature type="domain" description="RdRp catalytic" evidence="27">
    <location>
        <begin position="605"/>
        <end position="791"/>
    </location>
</feature>
<dbReference type="GO" id="GO:0044423">
    <property type="term" value="C:virion component"/>
    <property type="evidence" value="ECO:0007669"/>
    <property type="project" value="UniProtKB-KW"/>
</dbReference>
<dbReference type="InterPro" id="IPR048397">
    <property type="entry name" value="Methyltrans_Mon_CD"/>
</dbReference>
<evidence type="ECO:0000313" key="30">
    <source>
        <dbReference type="Proteomes" id="UP000145486"/>
    </source>
</evidence>
<dbReference type="InterPro" id="IPR025786">
    <property type="entry name" value="Mononega_L_MeTrfase"/>
</dbReference>
<evidence type="ECO:0000256" key="22">
    <source>
        <dbReference type="ARBA" id="ARBA00030436"/>
    </source>
</evidence>
<evidence type="ECO:0000256" key="24">
    <source>
        <dbReference type="ARBA" id="ARBA00047332"/>
    </source>
</evidence>
<evidence type="ECO:0000256" key="8">
    <source>
        <dbReference type="ARBA" id="ARBA00022679"/>
    </source>
</evidence>
<dbReference type="EC" id="2.1.1.375" evidence="21"/>
<dbReference type="Pfam" id="PF21080">
    <property type="entry name" value="Methyltrans_Mon_1st"/>
    <property type="match status" value="1"/>
</dbReference>
<evidence type="ECO:0000256" key="26">
    <source>
        <dbReference type="ARBA" id="ARBA00048548"/>
    </source>
</evidence>
<dbReference type="GeneID" id="26122681"/>
<comment type="catalytic activity">
    <reaction evidence="26">
        <text>GTP + H2O = GDP + phosphate + H(+)</text>
        <dbReference type="Rhea" id="RHEA:19669"/>
        <dbReference type="ChEBI" id="CHEBI:15377"/>
        <dbReference type="ChEBI" id="CHEBI:15378"/>
        <dbReference type="ChEBI" id="CHEBI:37565"/>
        <dbReference type="ChEBI" id="CHEBI:43474"/>
        <dbReference type="ChEBI" id="CHEBI:58189"/>
    </reaction>
</comment>
<sequence length="2122" mass="241519">MEDYCSDWSESFDDLDLSSESDFDSQEETFNDGKFHFQHLNQNDYSLNSPLVSDDLDGYLAHRTHKEYPRVFRQKDWSKRDRLFDHIGVNFSTILPSNKLHRWWSRVSQVKDLPVTRCKRFLEAVMTEASETFCVPQTFYKGWIKKDLKNHYEKRLVADYETLKWGELFLMMHDLIIILNHNSEEELKEISRLLKIKKVKSASEVVGLTVNTHLGPCYVTGKVLYFPEHKVIIDRLFALMMKDTWIARFNTTVGLHYRTEHIYTQEEIKFVNSLYRAGDKVLESLGNDAYNCIKLLEPICNWKFCEMAKGYRPLIPTFPNFTAHVNASIDEVGAVSFECTQFCEKIKSINTLEVLTVVYGSFRHWGHPFINYLEGLEALHTQVNMPKTIDQEYAEILGSDLAYCVLRKKFVEDKKWYVDKTQVPQNHPFYSYIHDNIWPTPKVIEDFGDRWNTLPLIKCFDIPEVIDPSLLYSDKSHSRNRHEVVNFLLTHPGEPIPTEKVLNTLLHKEGTNWPEFLREVDLNGLPSDDLIIGLKGKEREVKVKGRFFSLMSWKLREYFVVTEYLIKEHYVPLFNGLTMADDMTTVISKLMDRTQGQGGSDYSQICIANHIDYEKWNNHQRKDATGPVFKVMGQFLGYPNLIYRTHEFFENSWIYYNGRPDLMTVRDGRLLNSTPQRVCWEGQLGGLEGLRQKGWTVVGLLMIRREARIRNTAVKILAQGDNQVICTQYKLRPHANDEELIKNLQDIWNNNNAIMSAIKRGTDKLGLIINEDETMQSADYLNYGKIPVFRGRILNLFTKRLSRIMCVTNDQILSFGNIMSTVSTNCLTISHFDTGPLDAILYYNFFGNMTRLMIERHNPVLGCATHKAVPQIMHNLAYKLRCLYLDPSLGGACGTSLSRFLCRAFPDPVTESLSFWKLIARSTNNHALRLFAISCGYPDVREASQPSDISKLLEKPNSLNIPKNMSLTNLLKTEIKKSLQQSTTEIQNKTIRDSVIYLNANEQLLMDYLWTISPLFPKFLSEFRAATFIGITDGLVSLFQNARTIRTAFSKKLYRDINYLTWECEIGTFRYLSFHVKEGVSLWDCSAHHADSLRFRSWGRPVIGTTIPHPLEMFGTIEMFKGRCTRCDENSNDYITCLAPQGFSHISLQKGPYVAYLGSRTSESTSILQPWDKESNVSLIRRAVKLRNAIHWFVEPDSRLSKSILSVLQGLTGEEWSDKREGFKRTGSALHRFSCSRMSSGGYAACNPSKLGWMIISTDTFSIIGSDNFDFMFQPSIIYGQASLGEVGGLREGSLSGHLHLSCKACLRKIEEPTLDSPREFKHPDVSWILRKWKPDTTPWFKTKAKYEIDSILVENLTKREVSYQAGRAGGFIMGNMILGDQLYLEESSLFPLSIQNKVLGSDYLEGVLNGMLRSSTINALHRRNVNHPRLMKATIMGSLIYCINELTLNKSFLTLCRKGPILEDLCNSPHKVPPTYPISDKDMGLMARSWLKRQAYRLERDEGMIDKYPKIVVFSDLVGSEVMGPYLFSSMVVKELFVKHVKGKTGFNKKRINQLRELSTNIQTGTLTESLPSSLLKNGRTCPEEVRHACKSFKNTKCTGVVRLDWGKEIVGDIISIELTQTETPPVLKEWDPLKIPKVQSPLITGLRFAQLATGAHYKLRSIIVRMGIGYQDFLCGGDGSGGMSACLARINPLSHYIYNSLVEYQGTSLRGSSPGVPPAIGNCSPHPFKCVNGETAWMEPSDLSQQDTWLNFKRLASRNNLNIDLIVLDMEIRDKLTQLKIESNLESHGLEILNPGGSVIYKCYASDLNATPHSNALQKLGKYFKHVFLVSTSFSGSFTSEMYAVFMCRLHKTSKNKHIELCSLRNALTRCYALSTHESELQRACNISYGKMVQGVPPSLIPDLKVQFETLFSIMGVETGLGYSLSERISTVRSQYSGEIVLSCVVVGLNSIISVTSESNNTWKIPSDGELLNLLVCVVGLGYWISWKTSNVKLYQYLDKLIEISPVIAIIKGTGKKSPSKKRLTWDIGGKGHIFKKIGLGPGLAGIGSWIRALGSLDVHINSLRLHPPTLSDFNKGLTEHKVCKRTGFYSILENFKLCESDMSQDLLDTPEPKETSWQD</sequence>
<dbReference type="EMBL" id="KJ179955">
    <property type="protein sequence ID" value="AIL31438.1"/>
    <property type="molecule type" value="Viral_cRNA"/>
</dbReference>
<evidence type="ECO:0000256" key="10">
    <source>
        <dbReference type="ARBA" id="ARBA00022695"/>
    </source>
</evidence>
<reference evidence="29 30" key="1">
    <citation type="journal article" date="2015" name="J. Virol.">
        <title>A Novel Rhabdovirus Isolated from the Straw-Colored Fruit Bat Eidolon helvum, with Signs of Antibodies in Swine and Humans.</title>
        <authorList>
            <person name="Binger T."/>
            <person name="Annan A."/>
            <person name="Drexler J.F."/>
            <person name="Muller M.A."/>
            <person name="Kallies R."/>
            <person name="Adankwah E."/>
            <person name="Wollny R."/>
            <person name="Kopp A."/>
            <person name="Heidemann H."/>
            <person name="Dei D."/>
            <person name="Agya-Yao F.C."/>
            <person name="Junglen S."/>
            <person name="Feldt T."/>
            <person name="Kurth A."/>
            <person name="Oppong S."/>
            <person name="Adu-Sarkodie Y."/>
            <person name="Drosten C."/>
        </authorList>
    </citation>
    <scope>NUCLEOTIDE SEQUENCE [LARGE SCALE GENOMIC DNA]</scope>
</reference>
<evidence type="ECO:0000256" key="2">
    <source>
        <dbReference type="ARBA" id="ARBA00004328"/>
    </source>
</evidence>
<dbReference type="PROSITE" id="PS51590">
    <property type="entry name" value="SAM_MT_MNV_L"/>
    <property type="match status" value="1"/>
</dbReference>
<feature type="domain" description="Mononegavirus-type SAM-dependent 2'-O-MTase" evidence="28">
    <location>
        <begin position="1649"/>
        <end position="1847"/>
    </location>
</feature>
<comment type="catalytic activity">
    <reaction evidence="24">
        <text>a 5'-end (5'-triphosphoguanosine)-adenylyl-adenylyl-cytidylyl-adenosine in mRNA + S-adenosyl-L-methionine = a 5'-end (5'-triphosphoguanosine)-(2'-O-methyladenylyl)-adenylyl-cytidylyl-adenosine in mRNA + S-adenosyl-L-homocysteine + H(+)</text>
        <dbReference type="Rhea" id="RHEA:65380"/>
        <dbReference type="Rhea" id="RHEA-COMP:16797"/>
        <dbReference type="Rhea" id="RHEA-COMP:16801"/>
        <dbReference type="ChEBI" id="CHEBI:15378"/>
        <dbReference type="ChEBI" id="CHEBI:57856"/>
        <dbReference type="ChEBI" id="CHEBI:59789"/>
        <dbReference type="ChEBI" id="CHEBI:156482"/>
        <dbReference type="ChEBI" id="CHEBI:156484"/>
    </reaction>
</comment>
<dbReference type="InterPro" id="IPR014023">
    <property type="entry name" value="Mononeg_RNA_pol_cat"/>
</dbReference>
<evidence type="ECO:0000256" key="7">
    <source>
        <dbReference type="ARBA" id="ARBA00022664"/>
    </source>
</evidence>
<evidence type="ECO:0000256" key="14">
    <source>
        <dbReference type="ARBA" id="ARBA00022844"/>
    </source>
</evidence>
<evidence type="ECO:0000256" key="4">
    <source>
        <dbReference type="ARBA" id="ARBA00012582"/>
    </source>
</evidence>
<evidence type="ECO:0000256" key="1">
    <source>
        <dbReference type="ARBA" id="ARBA00004192"/>
    </source>
</evidence>
<dbReference type="GO" id="GO:0005524">
    <property type="term" value="F:ATP binding"/>
    <property type="evidence" value="ECO:0007669"/>
    <property type="project" value="UniProtKB-KW"/>
</dbReference>
<organism evidence="29 30">
    <name type="scientific">Kumasi rhabdovirus</name>
    <dbReference type="NCBI Taxonomy" id="1537975"/>
    <lineage>
        <taxon>Viruses</taxon>
        <taxon>Riboviria</taxon>
        <taxon>Orthornavirae</taxon>
        <taxon>Negarnaviricota</taxon>
        <taxon>Haploviricotina</taxon>
        <taxon>Monjiviricetes</taxon>
        <taxon>Mononegavirales</taxon>
        <taxon>Rhabdoviridae</taxon>
        <taxon>Alpharhabdovirinae</taxon>
        <taxon>Ledantevirus</taxon>
        <taxon>Ledantevirus kumasi</taxon>
    </lineage>
</organism>
<dbReference type="InterPro" id="IPR026890">
    <property type="entry name" value="Mononeg_mRNAcap"/>
</dbReference>
<keyword evidence="15" id="KW-0693">Viral RNA replication</keyword>
<evidence type="ECO:0000256" key="25">
    <source>
        <dbReference type="ARBA" id="ARBA00047370"/>
    </source>
</evidence>
<evidence type="ECO:0000259" key="28">
    <source>
        <dbReference type="PROSITE" id="PS51590"/>
    </source>
</evidence>
<keyword evidence="30" id="KW-1185">Reference proteome</keyword>
<evidence type="ECO:0000256" key="23">
    <source>
        <dbReference type="ARBA" id="ARBA00031012"/>
    </source>
</evidence>
<dbReference type="Pfam" id="PF21081">
    <property type="entry name" value="Methyltrans_Mon_3rd"/>
    <property type="match status" value="1"/>
</dbReference>
<keyword evidence="14" id="KW-0946">Virion</keyword>
<evidence type="ECO:0000256" key="20">
    <source>
        <dbReference type="ARBA" id="ARBA00024499"/>
    </source>
</evidence>
<evidence type="ECO:0000256" key="15">
    <source>
        <dbReference type="ARBA" id="ARBA00022953"/>
    </source>
</evidence>
<dbReference type="EC" id="2.7.7.88" evidence="4"/>
<evidence type="ECO:0000256" key="12">
    <source>
        <dbReference type="ARBA" id="ARBA00022801"/>
    </source>
</evidence>
<keyword evidence="12" id="KW-0378">Hydrolase</keyword>
<protein>
    <recommendedName>
        <fullName evidence="23">Replicase</fullName>
        <ecNumber evidence="21">2.1.1.375</ecNumber>
        <ecNumber evidence="3">2.7.7.48</ecNumber>
        <ecNumber evidence="4">2.7.7.88</ecNumber>
    </recommendedName>
    <alternativeName>
        <fullName evidence="22">Transcriptase</fullName>
    </alternativeName>
</protein>
<evidence type="ECO:0000256" key="6">
    <source>
        <dbReference type="ARBA" id="ARBA00022603"/>
    </source>
</evidence>
<dbReference type="GO" id="GO:0004482">
    <property type="term" value="F:mRNA 5'-cap (guanine-N7-)-methyltransferase activity"/>
    <property type="evidence" value="ECO:0007669"/>
    <property type="project" value="InterPro"/>
</dbReference>
<dbReference type="InterPro" id="IPR039736">
    <property type="entry name" value="L_poly_C"/>
</dbReference>
<dbReference type="Pfam" id="PF00946">
    <property type="entry name" value="Mononeg_RNA_pol"/>
    <property type="match status" value="1"/>
</dbReference>
<keyword evidence="6" id="KW-0489">Methyltransferase</keyword>
<evidence type="ECO:0000256" key="18">
    <source>
        <dbReference type="ARBA" id="ARBA00023268"/>
    </source>
</evidence>
<evidence type="ECO:0000259" key="27">
    <source>
        <dbReference type="PROSITE" id="PS50526"/>
    </source>
</evidence>
<keyword evidence="10" id="KW-0548">Nucleotidyltransferase</keyword>
<comment type="catalytic activity">
    <reaction evidence="19">
        <text>a 5'-end triphospho-adenylyl-adenylyl-cytidylyl-adenosine in mRNA + GDP + H(+) = a 5'-end (5'-triphosphoguanosine)-adenylyl-adenylyl-cytidylyl-adenosine in mRNA + diphosphate</text>
        <dbReference type="Rhea" id="RHEA:65436"/>
        <dbReference type="Rhea" id="RHEA-COMP:16797"/>
        <dbReference type="Rhea" id="RHEA-COMP:16799"/>
        <dbReference type="ChEBI" id="CHEBI:15378"/>
        <dbReference type="ChEBI" id="CHEBI:33019"/>
        <dbReference type="ChEBI" id="CHEBI:58189"/>
        <dbReference type="ChEBI" id="CHEBI:156484"/>
        <dbReference type="ChEBI" id="CHEBI:156503"/>
        <dbReference type="EC" id="2.7.7.88"/>
    </reaction>
</comment>
<evidence type="ECO:0000256" key="16">
    <source>
        <dbReference type="ARBA" id="ARBA00023042"/>
    </source>
</evidence>
<dbReference type="GO" id="GO:0003968">
    <property type="term" value="F:RNA-directed RNA polymerase activity"/>
    <property type="evidence" value="ECO:0007669"/>
    <property type="project" value="UniProtKB-KW"/>
</dbReference>